<name>A0A8J8NGY0_HALGN</name>
<evidence type="ECO:0000256" key="1">
    <source>
        <dbReference type="SAM" id="Coils"/>
    </source>
</evidence>
<feature type="region of interest" description="Disordered" evidence="2">
    <location>
        <begin position="504"/>
        <end position="533"/>
    </location>
</feature>
<dbReference type="EMBL" id="RRYP01017420">
    <property type="protein sequence ID" value="TNV74125.1"/>
    <property type="molecule type" value="Genomic_DNA"/>
</dbReference>
<feature type="compositionally biased region" description="Low complexity" evidence="2">
    <location>
        <begin position="621"/>
        <end position="635"/>
    </location>
</feature>
<evidence type="ECO:0000313" key="3">
    <source>
        <dbReference type="EMBL" id="TNV74125.1"/>
    </source>
</evidence>
<evidence type="ECO:0000313" key="4">
    <source>
        <dbReference type="Proteomes" id="UP000785679"/>
    </source>
</evidence>
<feature type="compositionally biased region" description="Polar residues" evidence="2">
    <location>
        <begin position="389"/>
        <end position="401"/>
    </location>
</feature>
<sequence>MQSDVQSHFNRRNDYLNRSAIISTQNNNQLQTLNTLRESVTPVKEFAPPANLVTIEQSFNQARQVDVLYHTSQAKNDERFPQASNYSTLQDDRTNHQTKSAYNTGHLDHTPTKQVPPAHNLPLQLTSSLTSNQLLSNRGGGNIEYIDVLIKEKQELQHSLNIEIQRRLLLEREIQTSMSGVLEEKQRLCKQLESLKGELEKTKSQRNQSLTEKEASIEALRLMQSQFNSAKQEVDQQNAKINAIQQENDVLKLQITSSSTQTEQSKKEFSSIEESLTKKIKEIYELTVQLGCLKEENNQYKLEQKELKQQFQERINEVKSRAENDYQSLLQDYQTFSHQCKIESDTVDTLRRQCEESAGKLKDQEEKIRRLQAMNEKLRSTSRIKKQSQFKLEQPSTQQLENDPPISSHYTSVGGNENKKPQSQEHSFQSIGSKRSKGASAHIRASQKIEKENDGQKVIMETLEPKIVEADKVLKKTQHQQLVSHTNNLFKKQHQPILQTISAEGVSNRQNTNRDQGCLQVPPSRKKSAGVPSTVKTSLAFGSGVLKSNNSRINATNQPSATTLQAKALNPKEKTPTRPLVRSDLSHQHLLQPSVNKTTRPSQSNLSKSPAAISHQTSYMQKSPQLQPKPTPKLLQKPSQVMSAVSSQQTFQLNSNEDSIFDPKVLQLNEGNAPDHRRSQQSFTLLQRNPHQEVTLGGIQCDDSSSPDTPQIAPGMILHQHEKPTAYVMRSLESPTRILKQHAVTSQNVFESQQLLAKNASVSSTSTNQHAQIMSEMRNKLIDIQNNKQYIEQKIQEYEKKLQQLKGTSTSLVLSSAHHQHMAYCDMPRQQQHTLQRSGSGLQLQKTTR</sequence>
<protein>
    <submittedName>
        <fullName evidence="3">Uncharacterized protein</fullName>
    </submittedName>
</protein>
<proteinExistence type="predicted"/>
<organism evidence="3 4">
    <name type="scientific">Halteria grandinella</name>
    <dbReference type="NCBI Taxonomy" id="5974"/>
    <lineage>
        <taxon>Eukaryota</taxon>
        <taxon>Sar</taxon>
        <taxon>Alveolata</taxon>
        <taxon>Ciliophora</taxon>
        <taxon>Intramacronucleata</taxon>
        <taxon>Spirotrichea</taxon>
        <taxon>Stichotrichia</taxon>
        <taxon>Sporadotrichida</taxon>
        <taxon>Halteriidae</taxon>
        <taxon>Halteria</taxon>
    </lineage>
</organism>
<feature type="coiled-coil region" evidence="1">
    <location>
        <begin position="774"/>
        <end position="808"/>
    </location>
</feature>
<feature type="compositionally biased region" description="Polar residues" evidence="2">
    <location>
        <begin position="589"/>
        <end position="620"/>
    </location>
</feature>
<dbReference type="AlphaFoldDB" id="A0A8J8NGY0"/>
<keyword evidence="4" id="KW-1185">Reference proteome</keyword>
<feature type="region of interest" description="Disordered" evidence="2">
    <location>
        <begin position="374"/>
        <end position="452"/>
    </location>
</feature>
<feature type="region of interest" description="Disordered" evidence="2">
    <location>
        <begin position="91"/>
        <end position="120"/>
    </location>
</feature>
<feature type="coiled-coil region" evidence="1">
    <location>
        <begin position="178"/>
        <end position="254"/>
    </location>
</feature>
<comment type="caution">
    <text evidence="3">The sequence shown here is derived from an EMBL/GenBank/DDBJ whole genome shotgun (WGS) entry which is preliminary data.</text>
</comment>
<evidence type="ECO:0000256" key="2">
    <source>
        <dbReference type="SAM" id="MobiDB-lite"/>
    </source>
</evidence>
<dbReference type="Proteomes" id="UP000785679">
    <property type="component" value="Unassembled WGS sequence"/>
</dbReference>
<feature type="region of interest" description="Disordered" evidence="2">
    <location>
        <begin position="830"/>
        <end position="849"/>
    </location>
</feature>
<keyword evidence="1" id="KW-0175">Coiled coil</keyword>
<gene>
    <name evidence="3" type="ORF">FGO68_gene13891</name>
</gene>
<feature type="region of interest" description="Disordered" evidence="2">
    <location>
        <begin position="568"/>
        <end position="635"/>
    </location>
</feature>
<feature type="compositionally biased region" description="Polar residues" evidence="2">
    <location>
        <begin position="424"/>
        <end position="433"/>
    </location>
</feature>
<accession>A0A8J8NGY0</accession>
<reference evidence="3" key="1">
    <citation type="submission" date="2019-06" db="EMBL/GenBank/DDBJ databases">
        <authorList>
            <person name="Zheng W."/>
        </authorList>
    </citation>
    <scope>NUCLEOTIDE SEQUENCE</scope>
    <source>
        <strain evidence="3">QDHG01</strain>
    </source>
</reference>
<feature type="compositionally biased region" description="Polar residues" evidence="2">
    <location>
        <begin position="504"/>
        <end position="515"/>
    </location>
</feature>